<keyword evidence="1" id="KW-0812">Transmembrane</keyword>
<organism evidence="2 3">
    <name type="scientific">Paenibacillus aceris</name>
    <dbReference type="NCBI Taxonomy" id="869555"/>
    <lineage>
        <taxon>Bacteria</taxon>
        <taxon>Bacillati</taxon>
        <taxon>Bacillota</taxon>
        <taxon>Bacilli</taxon>
        <taxon>Bacillales</taxon>
        <taxon>Paenibacillaceae</taxon>
        <taxon>Paenibacillus</taxon>
    </lineage>
</organism>
<evidence type="ECO:0000256" key="1">
    <source>
        <dbReference type="SAM" id="Phobius"/>
    </source>
</evidence>
<keyword evidence="3" id="KW-1185">Reference proteome</keyword>
<comment type="caution">
    <text evidence="2">The sequence shown here is derived from an EMBL/GenBank/DDBJ whole genome shotgun (WGS) entry which is preliminary data.</text>
</comment>
<protein>
    <recommendedName>
        <fullName evidence="4">YtzI protein</fullName>
    </recommendedName>
</protein>
<name>A0ABS4I6J4_9BACL</name>
<sequence length="42" mass="4663">MGVAIGIIIVVITCLFAGWIVKIANRSIREFDESKHESFLGK</sequence>
<proteinExistence type="predicted"/>
<keyword evidence="1" id="KW-0472">Membrane</keyword>
<feature type="transmembrane region" description="Helical" evidence="1">
    <location>
        <begin position="6"/>
        <end position="25"/>
    </location>
</feature>
<gene>
    <name evidence="2" type="ORF">J2Z65_005724</name>
</gene>
<keyword evidence="1" id="KW-1133">Transmembrane helix</keyword>
<accession>A0ABS4I6J4</accession>
<dbReference type="EMBL" id="JAGGKV010000021">
    <property type="protein sequence ID" value="MBP1966465.1"/>
    <property type="molecule type" value="Genomic_DNA"/>
</dbReference>
<reference evidence="2 3" key="1">
    <citation type="submission" date="2021-03" db="EMBL/GenBank/DDBJ databases">
        <title>Genomic Encyclopedia of Type Strains, Phase IV (KMG-IV): sequencing the most valuable type-strain genomes for metagenomic binning, comparative biology and taxonomic classification.</title>
        <authorList>
            <person name="Goeker M."/>
        </authorList>
    </citation>
    <scope>NUCLEOTIDE SEQUENCE [LARGE SCALE GENOMIC DNA]</scope>
    <source>
        <strain evidence="2 3">DSM 24950</strain>
    </source>
</reference>
<evidence type="ECO:0000313" key="3">
    <source>
        <dbReference type="Proteomes" id="UP001519344"/>
    </source>
</evidence>
<evidence type="ECO:0000313" key="2">
    <source>
        <dbReference type="EMBL" id="MBP1966465.1"/>
    </source>
</evidence>
<dbReference type="RefSeq" id="WP_275691094.1">
    <property type="nucleotide sequence ID" value="NZ_JAAOZR010000097.1"/>
</dbReference>
<evidence type="ECO:0008006" key="4">
    <source>
        <dbReference type="Google" id="ProtNLM"/>
    </source>
</evidence>
<dbReference type="Proteomes" id="UP001519344">
    <property type="component" value="Unassembled WGS sequence"/>
</dbReference>